<reference evidence="1" key="2">
    <citation type="journal article" date="2023" name="Science">
        <title>Genomic signatures of disease resistance in endangered staghorn corals.</title>
        <authorList>
            <person name="Vollmer S.V."/>
            <person name="Selwyn J.D."/>
            <person name="Despard B.A."/>
            <person name="Roesel C.L."/>
        </authorList>
    </citation>
    <scope>NUCLEOTIDE SEQUENCE</scope>
    <source>
        <strain evidence="1">K2</strain>
    </source>
</reference>
<dbReference type="AlphaFoldDB" id="A0AAD9PVX3"/>
<organism evidence="1 2">
    <name type="scientific">Acropora cervicornis</name>
    <name type="common">Staghorn coral</name>
    <dbReference type="NCBI Taxonomy" id="6130"/>
    <lineage>
        <taxon>Eukaryota</taxon>
        <taxon>Metazoa</taxon>
        <taxon>Cnidaria</taxon>
        <taxon>Anthozoa</taxon>
        <taxon>Hexacorallia</taxon>
        <taxon>Scleractinia</taxon>
        <taxon>Astrocoeniina</taxon>
        <taxon>Acroporidae</taxon>
        <taxon>Acropora</taxon>
    </lineage>
</organism>
<evidence type="ECO:0000313" key="1">
    <source>
        <dbReference type="EMBL" id="KAK2550147.1"/>
    </source>
</evidence>
<protein>
    <submittedName>
        <fullName evidence="1">Uncharacterized protein</fullName>
    </submittedName>
</protein>
<dbReference type="EMBL" id="JARQWQ010000114">
    <property type="protein sequence ID" value="KAK2550147.1"/>
    <property type="molecule type" value="Genomic_DNA"/>
</dbReference>
<name>A0AAD9PVX3_ACRCE</name>
<accession>A0AAD9PVX3</accession>
<gene>
    <name evidence="1" type="ORF">P5673_029176</name>
</gene>
<dbReference type="Proteomes" id="UP001249851">
    <property type="component" value="Unassembled WGS sequence"/>
</dbReference>
<comment type="caution">
    <text evidence="1">The sequence shown here is derived from an EMBL/GenBank/DDBJ whole genome shotgun (WGS) entry which is preliminary data.</text>
</comment>
<evidence type="ECO:0000313" key="2">
    <source>
        <dbReference type="Proteomes" id="UP001249851"/>
    </source>
</evidence>
<reference evidence="1" key="1">
    <citation type="journal article" date="2023" name="G3 (Bethesda)">
        <title>Whole genome assembly and annotation of the endangered Caribbean coral Acropora cervicornis.</title>
        <authorList>
            <person name="Selwyn J.D."/>
            <person name="Vollmer S.V."/>
        </authorList>
    </citation>
    <scope>NUCLEOTIDE SEQUENCE</scope>
    <source>
        <strain evidence="1">K2</strain>
    </source>
</reference>
<keyword evidence="2" id="KW-1185">Reference proteome</keyword>
<proteinExistence type="predicted"/>
<sequence length="219" mass="23982">MLSSDGTAQGDPVAMPVYAIGITPLLELIKPHATETDVSMKHVAFAYDLRGGGDLITLRRWWDNNVLYGPKLGYNPKATKSWLVIKSHTEVCAREVFEGTDIDITTKGRKYSGSESGSGNLNTLRSKYSIDRATSCLRCVCERVKHNYIRTLPNIKQHLLQLDALVDQASIPVITDGHICTADEQLLLSLPTKKGGLAIPIFSATADSSFPNPEQPQNS</sequence>